<protein>
    <submittedName>
        <fullName evidence="1">Gp19/Gp15/Gp42 family protein</fullName>
    </submittedName>
</protein>
<gene>
    <name evidence="1" type="ORF">QNJ86_12520</name>
</gene>
<proteinExistence type="predicted"/>
<dbReference type="Pfam" id="PF09355">
    <property type="entry name" value="Phage_Gp19"/>
    <property type="match status" value="1"/>
</dbReference>
<dbReference type="Proteomes" id="UP001232750">
    <property type="component" value="Unassembled WGS sequence"/>
</dbReference>
<dbReference type="EMBL" id="JASJEU010000024">
    <property type="protein sequence ID" value="MDJ1651630.1"/>
    <property type="molecule type" value="Genomic_DNA"/>
</dbReference>
<keyword evidence="2" id="KW-1185">Reference proteome</keyword>
<dbReference type="InterPro" id="IPR018963">
    <property type="entry name" value="Mycophage_D29_Gp19"/>
</dbReference>
<comment type="caution">
    <text evidence="1">The sequence shown here is derived from an EMBL/GenBank/DDBJ whole genome shotgun (WGS) entry which is preliminary data.</text>
</comment>
<organism evidence="1 2">
    <name type="scientific">Gordonibacter faecis</name>
    <dbReference type="NCBI Taxonomy" id="3047475"/>
    <lineage>
        <taxon>Bacteria</taxon>
        <taxon>Bacillati</taxon>
        <taxon>Actinomycetota</taxon>
        <taxon>Coriobacteriia</taxon>
        <taxon>Eggerthellales</taxon>
        <taxon>Eggerthellaceae</taxon>
        <taxon>Gordonibacter</taxon>
    </lineage>
</organism>
<evidence type="ECO:0000313" key="1">
    <source>
        <dbReference type="EMBL" id="MDJ1651630.1"/>
    </source>
</evidence>
<sequence length="130" mass="13979">MEAFATIEDLQARWRTLTADEQARATAKLADASVIIATECQRAGVDVADPDELTAANLCLTTCEMVKRAMLAGTDQVPMSSYNITAGPFSEQQTFVNPSGDLYLTSKERARLGINRQRAGSIMPNIGGVP</sequence>
<dbReference type="RefSeq" id="WP_283832978.1">
    <property type="nucleotide sequence ID" value="NZ_JASJEU010000024.1"/>
</dbReference>
<accession>A0ABT7DQ00</accession>
<evidence type="ECO:0000313" key="2">
    <source>
        <dbReference type="Proteomes" id="UP001232750"/>
    </source>
</evidence>
<name>A0ABT7DQ00_9ACTN</name>
<reference evidence="1 2" key="1">
    <citation type="submission" date="2023-05" db="EMBL/GenBank/DDBJ databases">
        <title>Gordonibacter KGMB12511T sp. nov., isolated from faeces of healthy Korean.</title>
        <authorList>
            <person name="Kim H.S."/>
            <person name="Kim J.-S."/>
            <person name="Suh M.K."/>
            <person name="Eom M.K."/>
            <person name="Do H.E."/>
            <person name="Lee J.-S."/>
        </authorList>
    </citation>
    <scope>NUCLEOTIDE SEQUENCE [LARGE SCALE GENOMIC DNA]</scope>
    <source>
        <strain evidence="1 2">KGMB12511</strain>
    </source>
</reference>